<gene>
    <name evidence="8" type="ORF">MW290_02850</name>
</gene>
<reference evidence="8" key="1">
    <citation type="submission" date="2022-05" db="EMBL/GenBank/DDBJ databases">
        <title>An RpoN-dependent PEP-CTERM gene is involved in floc formation of an Aquincola tertiaricarbonis strain.</title>
        <authorList>
            <person name="Qiu D."/>
            <person name="Xia M."/>
        </authorList>
    </citation>
    <scope>NUCLEOTIDE SEQUENCE</scope>
    <source>
        <strain evidence="8">RN12</strain>
    </source>
</reference>
<evidence type="ECO:0000256" key="4">
    <source>
        <dbReference type="ARBA" id="ARBA00022679"/>
    </source>
</evidence>
<dbReference type="InterPro" id="IPR036890">
    <property type="entry name" value="HATPase_C_sf"/>
</dbReference>
<dbReference type="InterPro" id="IPR003661">
    <property type="entry name" value="HisK_dim/P_dom"/>
</dbReference>
<name>A0ABY4S930_AQUTE</name>
<evidence type="ECO:0000256" key="3">
    <source>
        <dbReference type="ARBA" id="ARBA00022553"/>
    </source>
</evidence>
<sequence length="610" mass="66203">MKTGLAFGALALVVFTAVGAVSGSRVRDEITHHSGATLQHMASRLAEAIDAGMFERFREIRNLAALQSLIGSRVDPQDWRTLAEQLQTTLPYYSWIGVTDTEGRVVAATGGILQGRDVSARPWFSQGLRGTYVGDVHDAVLLASLLPRTSEQEPLRLVDFAAPVQLNGRTSGVLGAHLDMRWAESLRRAALSTTDVNGQVDVLVLSRSGAVLLGPAAPRLPEAQGESLARLAQTAPVMRSWSDGAHYLTAAVATRGQSDFPGLGWVVVVRQSAETALQPAVALQTRVWFYGLAGALLFGVAGWWLAGWLTSPLRAVALQARRLVPVRTSGEVDAPEHKPLRLYRLNEVAELASSLSTLVQQLREREQALLELTAGLEARVQERTASLDQANADLRSFGRSVSHDIRGPIASMAQMLSRVLGSERHPLAEDTRQALTVLRHECDRMIQLLDELMLLSKVEDQPLQRVQVCMQTLVDAVLADLNDGRTQVNIQGPLPVVTGDPVLLRQVWQNLLSNAFKFSAHSHPPQVTIVGKRNEAELVFSVSDNGAGFDMTDAGDLFSAFRRLPGASAYQGSGVGLSIVQRILHRHDGRIEFHSRPGEGATFTFTLPAA</sequence>
<accession>A0ABY4S930</accession>
<keyword evidence="6" id="KW-1133">Transmembrane helix</keyword>
<evidence type="ECO:0000256" key="1">
    <source>
        <dbReference type="ARBA" id="ARBA00000085"/>
    </source>
</evidence>
<dbReference type="PRINTS" id="PR00344">
    <property type="entry name" value="BCTRLSENSOR"/>
</dbReference>
<dbReference type="SUPFAM" id="SSF55874">
    <property type="entry name" value="ATPase domain of HSP90 chaperone/DNA topoisomerase II/histidine kinase"/>
    <property type="match status" value="1"/>
</dbReference>
<dbReference type="PROSITE" id="PS50109">
    <property type="entry name" value="HIS_KIN"/>
    <property type="match status" value="1"/>
</dbReference>
<feature type="transmembrane region" description="Helical" evidence="6">
    <location>
        <begin position="287"/>
        <end position="306"/>
    </location>
</feature>
<keyword evidence="5" id="KW-0418">Kinase</keyword>
<dbReference type="InterPro" id="IPR003594">
    <property type="entry name" value="HATPase_dom"/>
</dbReference>
<evidence type="ECO:0000256" key="6">
    <source>
        <dbReference type="SAM" id="Phobius"/>
    </source>
</evidence>
<dbReference type="PANTHER" id="PTHR42878:SF15">
    <property type="entry name" value="BACTERIOPHYTOCHROME"/>
    <property type="match status" value="1"/>
</dbReference>
<keyword evidence="3" id="KW-0597">Phosphoprotein</keyword>
<proteinExistence type="predicted"/>
<dbReference type="Gene3D" id="3.30.450.20">
    <property type="entry name" value="PAS domain"/>
    <property type="match status" value="1"/>
</dbReference>
<dbReference type="EMBL" id="CP097635">
    <property type="protein sequence ID" value="URI07581.1"/>
    <property type="molecule type" value="Genomic_DNA"/>
</dbReference>
<keyword evidence="6" id="KW-0812">Transmembrane</keyword>
<dbReference type="GO" id="GO:0005524">
    <property type="term" value="F:ATP binding"/>
    <property type="evidence" value="ECO:0007669"/>
    <property type="project" value="UniProtKB-KW"/>
</dbReference>
<dbReference type="Gene3D" id="6.10.340.10">
    <property type="match status" value="1"/>
</dbReference>
<protein>
    <recommendedName>
        <fullName evidence="2">histidine kinase</fullName>
        <ecNumber evidence="2">2.7.13.3</ecNumber>
    </recommendedName>
</protein>
<dbReference type="SUPFAM" id="SSF47384">
    <property type="entry name" value="Homodimeric domain of signal transducing histidine kinase"/>
    <property type="match status" value="1"/>
</dbReference>
<dbReference type="CDD" id="cd00082">
    <property type="entry name" value="HisKA"/>
    <property type="match status" value="1"/>
</dbReference>
<comment type="catalytic activity">
    <reaction evidence="1">
        <text>ATP + protein L-histidine = ADP + protein N-phospho-L-histidine.</text>
        <dbReference type="EC" id="2.7.13.3"/>
    </reaction>
</comment>
<dbReference type="Proteomes" id="UP001056201">
    <property type="component" value="Chromosome 1"/>
</dbReference>
<keyword evidence="4" id="KW-0808">Transferase</keyword>
<evidence type="ECO:0000259" key="7">
    <source>
        <dbReference type="PROSITE" id="PS50109"/>
    </source>
</evidence>
<dbReference type="SMART" id="SM00388">
    <property type="entry name" value="HisKA"/>
    <property type="match status" value="1"/>
</dbReference>
<dbReference type="PANTHER" id="PTHR42878">
    <property type="entry name" value="TWO-COMPONENT HISTIDINE KINASE"/>
    <property type="match status" value="1"/>
</dbReference>
<dbReference type="InterPro" id="IPR005467">
    <property type="entry name" value="His_kinase_dom"/>
</dbReference>
<evidence type="ECO:0000313" key="8">
    <source>
        <dbReference type="EMBL" id="URI07581.1"/>
    </source>
</evidence>
<evidence type="ECO:0000256" key="2">
    <source>
        <dbReference type="ARBA" id="ARBA00012438"/>
    </source>
</evidence>
<keyword evidence="9" id="KW-1185">Reference proteome</keyword>
<dbReference type="Gene3D" id="1.10.287.130">
    <property type="match status" value="1"/>
</dbReference>
<keyword evidence="8" id="KW-0067">ATP-binding</keyword>
<dbReference type="Pfam" id="PF00512">
    <property type="entry name" value="HisKA"/>
    <property type="match status" value="1"/>
</dbReference>
<evidence type="ECO:0000313" key="9">
    <source>
        <dbReference type="Proteomes" id="UP001056201"/>
    </source>
</evidence>
<dbReference type="InterPro" id="IPR004358">
    <property type="entry name" value="Sig_transdc_His_kin-like_C"/>
</dbReference>
<dbReference type="InterPro" id="IPR036097">
    <property type="entry name" value="HisK_dim/P_sf"/>
</dbReference>
<evidence type="ECO:0000256" key="5">
    <source>
        <dbReference type="ARBA" id="ARBA00022777"/>
    </source>
</evidence>
<organism evidence="8 9">
    <name type="scientific">Aquincola tertiaricarbonis</name>
    <dbReference type="NCBI Taxonomy" id="391953"/>
    <lineage>
        <taxon>Bacteria</taxon>
        <taxon>Pseudomonadati</taxon>
        <taxon>Pseudomonadota</taxon>
        <taxon>Betaproteobacteria</taxon>
        <taxon>Burkholderiales</taxon>
        <taxon>Sphaerotilaceae</taxon>
        <taxon>Aquincola</taxon>
    </lineage>
</organism>
<dbReference type="Gene3D" id="3.30.565.10">
    <property type="entry name" value="Histidine kinase-like ATPase, C-terminal domain"/>
    <property type="match status" value="1"/>
</dbReference>
<keyword evidence="8" id="KW-0547">Nucleotide-binding</keyword>
<dbReference type="Pfam" id="PF02518">
    <property type="entry name" value="HATPase_c"/>
    <property type="match status" value="1"/>
</dbReference>
<dbReference type="RefSeq" id="WP_250195815.1">
    <property type="nucleotide sequence ID" value="NZ_CP097635.1"/>
</dbReference>
<dbReference type="InterPro" id="IPR050351">
    <property type="entry name" value="BphY/WalK/GraS-like"/>
</dbReference>
<feature type="domain" description="Histidine kinase" evidence="7">
    <location>
        <begin position="400"/>
        <end position="610"/>
    </location>
</feature>
<keyword evidence="6" id="KW-0472">Membrane</keyword>
<dbReference type="SMART" id="SM00387">
    <property type="entry name" value="HATPase_c"/>
    <property type="match status" value="1"/>
</dbReference>
<dbReference type="EC" id="2.7.13.3" evidence="2"/>